<dbReference type="EMBL" id="CP016379">
    <property type="protein sequence ID" value="AZR74568.1"/>
    <property type="molecule type" value="Genomic_DNA"/>
</dbReference>
<feature type="transmembrane region" description="Helical" evidence="1">
    <location>
        <begin position="44"/>
        <end position="64"/>
    </location>
</feature>
<reference evidence="2 3" key="1">
    <citation type="submission" date="2016-07" db="EMBL/GenBank/DDBJ databases">
        <title>Genome and transcriptome analysis of iron-reducing fermentative bacteria Anoxybacter fermentans.</title>
        <authorList>
            <person name="Zeng X."/>
            <person name="Shao Z."/>
        </authorList>
    </citation>
    <scope>NUCLEOTIDE SEQUENCE [LARGE SCALE GENOMIC DNA]</scope>
    <source>
        <strain evidence="2 3">DY22613</strain>
    </source>
</reference>
<keyword evidence="1" id="KW-0472">Membrane</keyword>
<evidence type="ECO:0000256" key="1">
    <source>
        <dbReference type="SAM" id="Phobius"/>
    </source>
</evidence>
<organism evidence="2 3">
    <name type="scientific">Anoxybacter fermentans</name>
    <dbReference type="NCBI Taxonomy" id="1323375"/>
    <lineage>
        <taxon>Bacteria</taxon>
        <taxon>Bacillati</taxon>
        <taxon>Bacillota</taxon>
        <taxon>Clostridia</taxon>
        <taxon>Halanaerobiales</taxon>
        <taxon>Anoxybacter</taxon>
    </lineage>
</organism>
<name>A0A3Q9HSW6_9FIRM</name>
<proteinExistence type="predicted"/>
<evidence type="ECO:0000313" key="3">
    <source>
        <dbReference type="Proteomes" id="UP000267250"/>
    </source>
</evidence>
<keyword evidence="1" id="KW-1133">Transmembrane helix</keyword>
<gene>
    <name evidence="2" type="ORF">BBF96_14930</name>
</gene>
<dbReference type="KEGG" id="aft:BBF96_14930"/>
<sequence length="128" mass="14043">MGMYLLAGLIAAVAAYLINRELVQRFGVEIIVYITPILEEILKTGLAVFFHTTILPVHIIFGIIEGIYDLKTSKLGVSAGVLSLVWHTVFGLVTILLRSVMGNLVWGLIGAILLHYLGNSIIIKPKEE</sequence>
<keyword evidence="3" id="KW-1185">Reference proteome</keyword>
<feature type="transmembrane region" description="Helical" evidence="1">
    <location>
        <begin position="103"/>
        <end position="123"/>
    </location>
</feature>
<protein>
    <submittedName>
        <fullName evidence="2">Uncharacterized protein</fullName>
    </submittedName>
</protein>
<feature type="transmembrane region" description="Helical" evidence="1">
    <location>
        <begin position="76"/>
        <end position="97"/>
    </location>
</feature>
<evidence type="ECO:0000313" key="2">
    <source>
        <dbReference type="EMBL" id="AZR74568.1"/>
    </source>
</evidence>
<dbReference type="RefSeq" id="WP_164731136.1">
    <property type="nucleotide sequence ID" value="NZ_CP016379.1"/>
</dbReference>
<accession>A0A3Q9HSW6</accession>
<keyword evidence="1" id="KW-0812">Transmembrane</keyword>
<dbReference type="Proteomes" id="UP000267250">
    <property type="component" value="Chromosome"/>
</dbReference>
<dbReference type="AlphaFoldDB" id="A0A3Q9HSW6"/>